<accession>A0A9P3G5S9</accession>
<gene>
    <name evidence="2" type="ORF">PsYK624_044380</name>
</gene>
<proteinExistence type="predicted"/>
<name>A0A9P3G5S9_9APHY</name>
<comment type="caution">
    <text evidence="2">The sequence shown here is derived from an EMBL/GenBank/DDBJ whole genome shotgun (WGS) entry which is preliminary data.</text>
</comment>
<protein>
    <submittedName>
        <fullName evidence="2">Uncharacterized protein</fullName>
    </submittedName>
</protein>
<dbReference type="Proteomes" id="UP000703269">
    <property type="component" value="Unassembled WGS sequence"/>
</dbReference>
<evidence type="ECO:0000313" key="2">
    <source>
        <dbReference type="EMBL" id="GJE88355.1"/>
    </source>
</evidence>
<evidence type="ECO:0000256" key="1">
    <source>
        <dbReference type="SAM" id="MobiDB-lite"/>
    </source>
</evidence>
<reference evidence="2 3" key="1">
    <citation type="submission" date="2021-08" db="EMBL/GenBank/DDBJ databases">
        <title>Draft Genome Sequence of Phanerochaete sordida strain YK-624.</title>
        <authorList>
            <person name="Mori T."/>
            <person name="Dohra H."/>
            <person name="Suzuki T."/>
            <person name="Kawagishi H."/>
            <person name="Hirai H."/>
        </authorList>
    </citation>
    <scope>NUCLEOTIDE SEQUENCE [LARGE SCALE GENOMIC DNA]</scope>
    <source>
        <strain evidence="2 3">YK-624</strain>
    </source>
</reference>
<keyword evidence="3" id="KW-1185">Reference proteome</keyword>
<organism evidence="2 3">
    <name type="scientific">Phanerochaete sordida</name>
    <dbReference type="NCBI Taxonomy" id="48140"/>
    <lineage>
        <taxon>Eukaryota</taxon>
        <taxon>Fungi</taxon>
        <taxon>Dikarya</taxon>
        <taxon>Basidiomycota</taxon>
        <taxon>Agaricomycotina</taxon>
        <taxon>Agaricomycetes</taxon>
        <taxon>Polyporales</taxon>
        <taxon>Phanerochaetaceae</taxon>
        <taxon>Phanerochaete</taxon>
    </lineage>
</organism>
<feature type="compositionally biased region" description="Basic and acidic residues" evidence="1">
    <location>
        <begin position="185"/>
        <end position="202"/>
    </location>
</feature>
<sequence>MLRQPSPSRHLNPLKTSVGGGHAGIAAIGQRNHQAGLDVGRRLAHLVVRGVVNEVGHRGQRIQVGARGRHREREATSASTRHSEDIKASLLRARREDRALPTPIRHVRPRAAQDYPTQALPVFSRPGTCCRCRDSQSCVSVRRFDLQKSTTQPSHACRCCHLPGSTNRHPTLSQSPPADAAQRNTDNKSGHAQHEQGQHDDTAAGAPCLPEPRPEDGCHEHVYCHGLLDDKYPVAHAPREDTDGLNH</sequence>
<dbReference type="AlphaFoldDB" id="A0A9P3G5S9"/>
<dbReference type="EMBL" id="BPQB01000009">
    <property type="protein sequence ID" value="GJE88355.1"/>
    <property type="molecule type" value="Genomic_DNA"/>
</dbReference>
<evidence type="ECO:0000313" key="3">
    <source>
        <dbReference type="Proteomes" id="UP000703269"/>
    </source>
</evidence>
<feature type="region of interest" description="Disordered" evidence="1">
    <location>
        <begin position="168"/>
        <end position="211"/>
    </location>
</feature>